<gene>
    <name evidence="1" type="ORF">OBBRIDRAFT_840077</name>
</gene>
<sequence>MSYQGHPYDGSLYDDAEQAAWAAQLPPDSYTGQSAGAYATSVPVQPPPAKVVIIQMLDEMRREGAEARARAEAQSQATNITMSAMAAVLTGFQQFLVVVSGSVFLAPSATPAPVAPPPAPTPSAAPPLPLPLAPTPVPAQAPTPAPAAFEQPIAKFCEPRLFSGVTTELEPFLDEVNNTICMQRMVLDLDKTSYLISYLKDRNPKTWYYAIKAHSPHLLSDYHAFVAELCHSFADPNISCCHAPKVFGT</sequence>
<name>A0A8E2DEQ8_9APHY</name>
<dbReference type="EMBL" id="KV722756">
    <property type="protein sequence ID" value="OCH83952.1"/>
    <property type="molecule type" value="Genomic_DNA"/>
</dbReference>
<protein>
    <submittedName>
        <fullName evidence="1">Uncharacterized protein</fullName>
    </submittedName>
</protein>
<dbReference type="Proteomes" id="UP000250043">
    <property type="component" value="Unassembled WGS sequence"/>
</dbReference>
<accession>A0A8E2DEQ8</accession>
<reference evidence="1 2" key="1">
    <citation type="submission" date="2016-07" db="EMBL/GenBank/DDBJ databases">
        <title>Draft genome of the white-rot fungus Obba rivulosa 3A-2.</title>
        <authorList>
            <consortium name="DOE Joint Genome Institute"/>
            <person name="Miettinen O."/>
            <person name="Riley R."/>
            <person name="Acob R."/>
            <person name="Barry K."/>
            <person name="Cullen D."/>
            <person name="De Vries R."/>
            <person name="Hainaut M."/>
            <person name="Hatakka A."/>
            <person name="Henrissat B."/>
            <person name="Hilden K."/>
            <person name="Kuo R."/>
            <person name="Labutti K."/>
            <person name="Lipzen A."/>
            <person name="Makela M.R."/>
            <person name="Sandor L."/>
            <person name="Spatafora J.W."/>
            <person name="Grigoriev I.V."/>
            <person name="Hibbett D.S."/>
        </authorList>
    </citation>
    <scope>NUCLEOTIDE SEQUENCE [LARGE SCALE GENOMIC DNA]</scope>
    <source>
        <strain evidence="1 2">3A-2</strain>
    </source>
</reference>
<evidence type="ECO:0000313" key="1">
    <source>
        <dbReference type="EMBL" id="OCH83952.1"/>
    </source>
</evidence>
<keyword evidence="2" id="KW-1185">Reference proteome</keyword>
<evidence type="ECO:0000313" key="2">
    <source>
        <dbReference type="Proteomes" id="UP000250043"/>
    </source>
</evidence>
<dbReference type="AlphaFoldDB" id="A0A8E2DEQ8"/>
<organism evidence="1 2">
    <name type="scientific">Obba rivulosa</name>
    <dbReference type="NCBI Taxonomy" id="1052685"/>
    <lineage>
        <taxon>Eukaryota</taxon>
        <taxon>Fungi</taxon>
        <taxon>Dikarya</taxon>
        <taxon>Basidiomycota</taxon>
        <taxon>Agaricomycotina</taxon>
        <taxon>Agaricomycetes</taxon>
        <taxon>Polyporales</taxon>
        <taxon>Gelatoporiaceae</taxon>
        <taxon>Obba</taxon>
    </lineage>
</organism>
<proteinExistence type="predicted"/>
<dbReference type="OrthoDB" id="5582182at2759"/>